<dbReference type="OrthoDB" id="504375at2"/>
<feature type="signal peptide" evidence="1">
    <location>
        <begin position="1"/>
        <end position="21"/>
    </location>
</feature>
<evidence type="ECO:0008006" key="4">
    <source>
        <dbReference type="Google" id="ProtNLM"/>
    </source>
</evidence>
<organism evidence="2 3">
    <name type="scientific">Pseudoduganella lutea</name>
    <dbReference type="NCBI Taxonomy" id="321985"/>
    <lineage>
        <taxon>Bacteria</taxon>
        <taxon>Pseudomonadati</taxon>
        <taxon>Pseudomonadota</taxon>
        <taxon>Betaproteobacteria</taxon>
        <taxon>Burkholderiales</taxon>
        <taxon>Oxalobacteraceae</taxon>
        <taxon>Telluria group</taxon>
        <taxon>Pseudoduganella</taxon>
    </lineage>
</organism>
<accession>A0A4P6L3G1</accession>
<name>A0A4P6L3G1_9BURK</name>
<sequence>MKHFWRILLAVACLAIPGRLAALTLDDTAPIALSGEPGKDSDIRTLTFSAAEGEAKATLQFRATPLVRCTPDVARIDPAQVVVEPKAGDLTGLVYELRIRTLPERYGNYHGTVTVANGKDFKEKLKISLQVRFPAAATLAIVPPIISLPVMRSGAPGTEPLSGVPVIGKAALFVSGLPDGVALDRYALSPLMSARGYGDFSGEKRLSRDKDGNWILQVNALGVRPDKYSSYARLGVEGSDRFVSVPVDVLVRASPWCVLALLCAGIALGRGVKFMNEHGKPLLAAQRELGSLRTRVALLNTDIQPQKPMFLAQLQRMIDDGKLAEFATALPDAAGRVALLEKIGHLAGSALASAALQQRLTRLAQQVGLGGMLAELEMQHQQLLRDAAAPVASDGLELQMKMPQDNPPQPGRWKSVRPRVLAAWGWLLELAGVVVLCLVGYEILYLGGSPTFGAHFSDYFGALVWGLGADVAARSLSALGRAVPR</sequence>
<evidence type="ECO:0000313" key="3">
    <source>
        <dbReference type="Proteomes" id="UP000290637"/>
    </source>
</evidence>
<dbReference type="Proteomes" id="UP000290637">
    <property type="component" value="Chromosome"/>
</dbReference>
<feature type="chain" id="PRO_5020483076" description="Protein BatD" evidence="1">
    <location>
        <begin position="22"/>
        <end position="485"/>
    </location>
</feature>
<dbReference type="EMBL" id="CP035913">
    <property type="protein sequence ID" value="QBE66041.1"/>
    <property type="molecule type" value="Genomic_DNA"/>
</dbReference>
<keyword evidence="1" id="KW-0732">Signal</keyword>
<reference evidence="2 3" key="1">
    <citation type="submission" date="2019-02" db="EMBL/GenBank/DDBJ databases">
        <title>Draft Genome Sequences of Six Type Strains of the Genus Massilia.</title>
        <authorList>
            <person name="Miess H."/>
            <person name="Frediansyhah A."/>
            <person name="Gross H."/>
        </authorList>
    </citation>
    <scope>NUCLEOTIDE SEQUENCE [LARGE SCALE GENOMIC DNA]</scope>
    <source>
        <strain evidence="2 3">DSM 17473</strain>
    </source>
</reference>
<evidence type="ECO:0000256" key="1">
    <source>
        <dbReference type="SAM" id="SignalP"/>
    </source>
</evidence>
<keyword evidence="3" id="KW-1185">Reference proteome</keyword>
<protein>
    <recommendedName>
        <fullName evidence="4">Protein BatD</fullName>
    </recommendedName>
</protein>
<dbReference type="KEGG" id="plue:EWM63_26160"/>
<proteinExistence type="predicted"/>
<evidence type="ECO:0000313" key="2">
    <source>
        <dbReference type="EMBL" id="QBE66041.1"/>
    </source>
</evidence>
<dbReference type="AlphaFoldDB" id="A0A4P6L3G1"/>
<dbReference type="RefSeq" id="WP_130189150.1">
    <property type="nucleotide sequence ID" value="NZ_CP035913.1"/>
</dbReference>
<gene>
    <name evidence="2" type="ORF">EWM63_26160</name>
</gene>